<reference evidence="1 2" key="1">
    <citation type="submission" date="2019-02" db="EMBL/GenBank/DDBJ databases">
        <title>Kribbella capetownensis sp. nov. and Kribbella speibonae sp. nov., isolated from soil.</title>
        <authorList>
            <person name="Curtis S.M."/>
            <person name="Norton I."/>
            <person name="Everest G.J."/>
            <person name="Meyers P.R."/>
        </authorList>
    </citation>
    <scope>NUCLEOTIDE SEQUENCE [LARGE SCALE GENOMIC DNA]</scope>
    <source>
        <strain evidence="1 2">KCTC 29219</strain>
    </source>
</reference>
<comment type="caution">
    <text evidence="1">The sequence shown here is derived from an EMBL/GenBank/DDBJ whole genome shotgun (WGS) entry which is preliminary data.</text>
</comment>
<keyword evidence="1" id="KW-0808">Transferase</keyword>
<evidence type="ECO:0000313" key="1">
    <source>
        <dbReference type="EMBL" id="TCC05442.1"/>
    </source>
</evidence>
<evidence type="ECO:0000313" key="2">
    <source>
        <dbReference type="Proteomes" id="UP000292346"/>
    </source>
</evidence>
<proteinExistence type="predicted"/>
<protein>
    <submittedName>
        <fullName evidence="1">Nucleotidyltransferase</fullName>
    </submittedName>
</protein>
<accession>A0A4R0H9W6</accession>
<dbReference type="OrthoDB" id="4184922at2"/>
<dbReference type="SUPFAM" id="SSF81301">
    <property type="entry name" value="Nucleotidyltransferase"/>
    <property type="match status" value="1"/>
</dbReference>
<name>A0A4R0H9W6_9ACTN</name>
<dbReference type="Proteomes" id="UP000292346">
    <property type="component" value="Unassembled WGS sequence"/>
</dbReference>
<organism evidence="1 2">
    <name type="scientific">Kribbella soli</name>
    <dbReference type="NCBI Taxonomy" id="1124743"/>
    <lineage>
        <taxon>Bacteria</taxon>
        <taxon>Bacillati</taxon>
        <taxon>Actinomycetota</taxon>
        <taxon>Actinomycetes</taxon>
        <taxon>Propionibacteriales</taxon>
        <taxon>Kribbellaceae</taxon>
        <taxon>Kribbella</taxon>
    </lineage>
</organism>
<sequence>MSDQPSSLSAVIDEAVQPLLGGFVSSVREVAAVEAVWLHGSLALGDYQLGRSDLDVVAVVSAPPSPAVADMHRALIRADPLAAKLHCSYMLTSQLADLSVRHPTFAQGRYFDRPVTPVTRRELAIGNRTLYGPAPDQLLPATTDEELFAFIRRDLRGFWLPATRKRSNWYADIWVDLSLLTIARAHVTLATGDLITKRAAFDVLPRLGAPADVVEDIRRRRYGPEFRTGPWWRHTRAGLTRRFVRTAIPAVLDR</sequence>
<gene>
    <name evidence="1" type="ORF">E0H45_25820</name>
</gene>
<dbReference type="InterPro" id="IPR043519">
    <property type="entry name" value="NT_sf"/>
</dbReference>
<dbReference type="EMBL" id="SJJZ01000003">
    <property type="protein sequence ID" value="TCC05442.1"/>
    <property type="molecule type" value="Genomic_DNA"/>
</dbReference>
<dbReference type="GO" id="GO:0016740">
    <property type="term" value="F:transferase activity"/>
    <property type="evidence" value="ECO:0007669"/>
    <property type="project" value="UniProtKB-KW"/>
</dbReference>
<keyword evidence="2" id="KW-1185">Reference proteome</keyword>
<dbReference type="AlphaFoldDB" id="A0A4R0H9W6"/>